<dbReference type="Pfam" id="PF01230">
    <property type="entry name" value="HIT"/>
    <property type="match status" value="1"/>
</dbReference>
<dbReference type="InterPro" id="IPR026026">
    <property type="entry name" value="HIT_Hint"/>
</dbReference>
<feature type="short sequence motif" description="Histidine triad motif" evidence="1">
    <location>
        <begin position="93"/>
        <end position="97"/>
    </location>
</feature>
<sequence length="139" mass="16620">MTRHECTMCNRWNNDSDLRIIPLKHSFVTLNRDQFFPGYVLLFTREHVTELFHLKPRMRGELMEEVSRMAQALQTAFQPDKINYELLGNMVPHMHWHLVPRFATDPLWPRPIWSEAHGELLLTPEEYQNRIELIRKALA</sequence>
<dbReference type="GO" id="GO:0009117">
    <property type="term" value="P:nucleotide metabolic process"/>
    <property type="evidence" value="ECO:0007669"/>
    <property type="project" value="TreeGrafter"/>
</dbReference>
<evidence type="ECO:0000313" key="4">
    <source>
        <dbReference type="Proteomes" id="UP000006732"/>
    </source>
</evidence>
<dbReference type="PIRSF" id="PIRSF000714">
    <property type="entry name" value="HIT"/>
    <property type="match status" value="1"/>
</dbReference>
<dbReference type="OrthoDB" id="9784774at2"/>
<dbReference type="InterPro" id="IPR011146">
    <property type="entry name" value="HIT-like"/>
</dbReference>
<keyword evidence="4" id="KW-1185">Reference proteome</keyword>
<dbReference type="PROSITE" id="PS51084">
    <property type="entry name" value="HIT_2"/>
    <property type="match status" value="1"/>
</dbReference>
<dbReference type="SUPFAM" id="SSF54197">
    <property type="entry name" value="HIT-like"/>
    <property type="match status" value="1"/>
</dbReference>
<evidence type="ECO:0000256" key="1">
    <source>
        <dbReference type="PROSITE-ProRule" id="PRU00464"/>
    </source>
</evidence>
<protein>
    <submittedName>
        <fullName evidence="3">Histidine triad (HIT) protein</fullName>
    </submittedName>
</protein>
<dbReference type="STRING" id="338966.Ppro_3237"/>
<dbReference type="Proteomes" id="UP000006732">
    <property type="component" value="Chromosome"/>
</dbReference>
<evidence type="ECO:0000313" key="3">
    <source>
        <dbReference type="EMBL" id="ABL00831.1"/>
    </source>
</evidence>
<dbReference type="PANTHER" id="PTHR46648:SF1">
    <property type="entry name" value="ADENOSINE 5'-MONOPHOSPHORAMIDASE HNT1"/>
    <property type="match status" value="1"/>
</dbReference>
<dbReference type="InterPro" id="IPR036265">
    <property type="entry name" value="HIT-like_sf"/>
</dbReference>
<proteinExistence type="predicted"/>
<evidence type="ECO:0000259" key="2">
    <source>
        <dbReference type="PROSITE" id="PS51084"/>
    </source>
</evidence>
<dbReference type="EMBL" id="CP000482">
    <property type="protein sequence ID" value="ABL00831.1"/>
    <property type="molecule type" value="Genomic_DNA"/>
</dbReference>
<dbReference type="Gene3D" id="3.30.428.10">
    <property type="entry name" value="HIT-like"/>
    <property type="match status" value="1"/>
</dbReference>
<dbReference type="KEGG" id="ppd:Ppro_3237"/>
<dbReference type="AlphaFoldDB" id="A1AU10"/>
<gene>
    <name evidence="3" type="ordered locus">Ppro_3237</name>
</gene>
<accession>A1AU10</accession>
<feature type="domain" description="HIT" evidence="2">
    <location>
        <begin position="7"/>
        <end position="108"/>
    </location>
</feature>
<reference evidence="3 4" key="1">
    <citation type="submission" date="2006-10" db="EMBL/GenBank/DDBJ databases">
        <title>Complete sequence of chromosome of Pelobacter propionicus DSM 2379.</title>
        <authorList>
            <consortium name="US DOE Joint Genome Institute"/>
            <person name="Copeland A."/>
            <person name="Lucas S."/>
            <person name="Lapidus A."/>
            <person name="Barry K."/>
            <person name="Detter J.C."/>
            <person name="Glavina del Rio T."/>
            <person name="Hammon N."/>
            <person name="Israni S."/>
            <person name="Dalin E."/>
            <person name="Tice H."/>
            <person name="Pitluck S."/>
            <person name="Saunders E."/>
            <person name="Brettin T."/>
            <person name="Bruce D."/>
            <person name="Han C."/>
            <person name="Tapia R."/>
            <person name="Schmutz J."/>
            <person name="Larimer F."/>
            <person name="Land M."/>
            <person name="Hauser L."/>
            <person name="Kyrpides N."/>
            <person name="Kim E."/>
            <person name="Lovley D."/>
            <person name="Richardson P."/>
        </authorList>
    </citation>
    <scope>NUCLEOTIDE SEQUENCE [LARGE SCALE GENOMIC DNA]</scope>
    <source>
        <strain evidence="4">DSM 2379 / NBRC 103807 / OttBd1</strain>
    </source>
</reference>
<dbReference type="HOGENOM" id="CLU_123330_1_1_7"/>
<dbReference type="RefSeq" id="WP_011737048.1">
    <property type="nucleotide sequence ID" value="NC_008609.1"/>
</dbReference>
<name>A1AU10_PELPD</name>
<organism evidence="3 4">
    <name type="scientific">Pelobacter propionicus (strain DSM 2379 / NBRC 103807 / OttBd1)</name>
    <dbReference type="NCBI Taxonomy" id="338966"/>
    <lineage>
        <taxon>Bacteria</taxon>
        <taxon>Pseudomonadati</taxon>
        <taxon>Thermodesulfobacteriota</taxon>
        <taxon>Desulfuromonadia</taxon>
        <taxon>Desulfuromonadales</taxon>
        <taxon>Desulfuromonadaceae</taxon>
        <taxon>Pelobacter</taxon>
    </lineage>
</organism>
<dbReference type="eggNOG" id="COG0537">
    <property type="taxonomic scope" value="Bacteria"/>
</dbReference>
<dbReference type="PANTHER" id="PTHR46648">
    <property type="entry name" value="HIT FAMILY PROTEIN 1"/>
    <property type="match status" value="1"/>
</dbReference>
<dbReference type="GO" id="GO:0003824">
    <property type="term" value="F:catalytic activity"/>
    <property type="evidence" value="ECO:0007669"/>
    <property type="project" value="InterPro"/>
</dbReference>
<dbReference type="InterPro" id="IPR001310">
    <property type="entry name" value="Histidine_triad_HIT"/>
</dbReference>